<dbReference type="Pfam" id="PF00787">
    <property type="entry name" value="PX"/>
    <property type="match status" value="1"/>
</dbReference>
<keyword evidence="7" id="KW-0472">Membrane</keyword>
<feature type="region of interest" description="Disordered" evidence="10">
    <location>
        <begin position="1"/>
        <end position="25"/>
    </location>
</feature>
<sequence>MPRTSPPKHRHDGSSPLPLGMDWSPPPKKWEGRSTVWPHDPKTGWSYCVMIPSWMVKAGSGASSDLFNPVVFYRIQVGMQSPQGASTSHGVLRRFSDFLKLCSSLKKVFHNKDIPSAPPKHALLRMNSSRQLLEERRRALEEWMGKLLSDIDLSRSALVATFLELEAAARSSNGHVISHEMPDRPENFLRVNTQKNSGNNGVVGGESSRHSSKERFLLRDKIDSALELEHDKPSSHSRRLSAESIASDASSIRGSELSNLGVTGSLWDGTIDFSGGIEFPSTMEALDHTQTLFPNDAQILLPVDERHKLNSVLHTMQRRLVAAKIDMEDLIARLNQEITVKEYLSTKVKDLELELEVTKQRSKENLQQAILLERERFTQTQWEMDELRRKHMDLEAKLEFEEREKTRVELENTSSNNEKEKLKDELATKQEQIDSLERHIEQLEKKSKADIRVLVKEVKSLRNSHVELKEMLRQSREDKDELEKVIQNKKQRCTIAKSTRKSLLHESEILRHRLQECTVNFLDEEEDRFTVSSSSLTDALDLLATSDNRIGLLIAEAQLLARADEVSELGEIISEETADDINPTDGVDTITGDKEMRRLLSETLIDNARLRKQVNSAFRCALKTLIKPEKDDADHAPSRKTVLNRLLER</sequence>
<reference evidence="12 13" key="1">
    <citation type="journal article" date="2017" name="Nature">
        <title>The Apostasia genome and the evolution of orchids.</title>
        <authorList>
            <person name="Zhang G.Q."/>
            <person name="Liu K.W."/>
            <person name="Li Z."/>
            <person name="Lohaus R."/>
            <person name="Hsiao Y.Y."/>
            <person name="Niu S.C."/>
            <person name="Wang J.Y."/>
            <person name="Lin Y.C."/>
            <person name="Xu Q."/>
            <person name="Chen L.J."/>
            <person name="Yoshida K."/>
            <person name="Fujiwara S."/>
            <person name="Wang Z.W."/>
            <person name="Zhang Y.Q."/>
            <person name="Mitsuda N."/>
            <person name="Wang M."/>
            <person name="Liu G.H."/>
            <person name="Pecoraro L."/>
            <person name="Huang H.X."/>
            <person name="Xiao X.J."/>
            <person name="Lin M."/>
            <person name="Wu X.Y."/>
            <person name="Wu W.L."/>
            <person name="Chen Y.Y."/>
            <person name="Chang S.B."/>
            <person name="Sakamoto S."/>
            <person name="Ohme-Takagi M."/>
            <person name="Yagi M."/>
            <person name="Zeng S.J."/>
            <person name="Shen C.Y."/>
            <person name="Yeh C.M."/>
            <person name="Luo Y.B."/>
            <person name="Tsai W.C."/>
            <person name="Van de Peer Y."/>
            <person name="Liu Z.J."/>
        </authorList>
    </citation>
    <scope>NUCLEOTIDE SEQUENCE [LARGE SCALE GENOMIC DNA]</scope>
    <source>
        <strain evidence="13">cv. Shenzhen</strain>
        <tissue evidence="12">Stem</tissue>
    </source>
</reference>
<keyword evidence="5" id="KW-0653">Protein transport</keyword>
<evidence type="ECO:0000256" key="2">
    <source>
        <dbReference type="ARBA" id="ARBA00004514"/>
    </source>
</evidence>
<dbReference type="SMART" id="SM00312">
    <property type="entry name" value="PX"/>
    <property type="match status" value="1"/>
</dbReference>
<evidence type="ECO:0000256" key="1">
    <source>
        <dbReference type="ARBA" id="ARBA00004481"/>
    </source>
</evidence>
<evidence type="ECO:0000313" key="12">
    <source>
        <dbReference type="EMBL" id="PKA59184.1"/>
    </source>
</evidence>
<dbReference type="SUPFAM" id="SSF64268">
    <property type="entry name" value="PX domain"/>
    <property type="match status" value="1"/>
</dbReference>
<evidence type="ECO:0000256" key="3">
    <source>
        <dbReference type="ARBA" id="ARBA00022448"/>
    </source>
</evidence>
<evidence type="ECO:0000259" key="11">
    <source>
        <dbReference type="PROSITE" id="PS50195"/>
    </source>
</evidence>
<comment type="function">
    <text evidence="8">Acts as an effector of RABF2A and RABF2B. Involved in vacuolar transport of storage proteins. Regulates membrane trafficking to protein storage vacuoles (PSVs). Binds specifically to phosphatidylinositol 3-monophosphate (PtdIns3P).</text>
</comment>
<protein>
    <recommendedName>
        <fullName evidence="11">PX domain-containing protein</fullName>
    </recommendedName>
</protein>
<dbReference type="PANTHER" id="PTHR46856:SF1">
    <property type="entry name" value="PX DOMAIN-CONTAINING PROTEIN EREL1-RELATED"/>
    <property type="match status" value="1"/>
</dbReference>
<accession>A0A2I0AUG1</accession>
<dbReference type="PROSITE" id="PS50195">
    <property type="entry name" value="PX"/>
    <property type="match status" value="1"/>
</dbReference>
<keyword evidence="4" id="KW-0963">Cytoplasm</keyword>
<evidence type="ECO:0000256" key="10">
    <source>
        <dbReference type="SAM" id="MobiDB-lite"/>
    </source>
</evidence>
<gene>
    <name evidence="12" type="ORF">AXF42_Ash001277</name>
</gene>
<dbReference type="OrthoDB" id="76516at2759"/>
<dbReference type="GO" id="GO:0005829">
    <property type="term" value="C:cytosol"/>
    <property type="evidence" value="ECO:0007669"/>
    <property type="project" value="UniProtKB-SubCell"/>
</dbReference>
<evidence type="ECO:0000256" key="9">
    <source>
        <dbReference type="SAM" id="Coils"/>
    </source>
</evidence>
<keyword evidence="13" id="KW-1185">Reference proteome</keyword>
<dbReference type="AlphaFoldDB" id="A0A2I0AUG1"/>
<dbReference type="InterPro" id="IPR036871">
    <property type="entry name" value="PX_dom_sf"/>
</dbReference>
<name>A0A2I0AUG1_9ASPA</name>
<feature type="compositionally biased region" description="Basic residues" evidence="10">
    <location>
        <begin position="1"/>
        <end position="11"/>
    </location>
</feature>
<dbReference type="FunFam" id="3.30.1520.10:FF:000060">
    <property type="entry name" value="Phox (PX) domain-containing protein"/>
    <property type="match status" value="1"/>
</dbReference>
<evidence type="ECO:0000256" key="6">
    <source>
        <dbReference type="ARBA" id="ARBA00023054"/>
    </source>
</evidence>
<keyword evidence="6 9" id="KW-0175">Coiled coil</keyword>
<feature type="domain" description="PX" evidence="11">
    <location>
        <begin position="51"/>
        <end position="170"/>
    </location>
</feature>
<dbReference type="GO" id="GO:0035091">
    <property type="term" value="F:phosphatidylinositol binding"/>
    <property type="evidence" value="ECO:0007669"/>
    <property type="project" value="InterPro"/>
</dbReference>
<evidence type="ECO:0000256" key="8">
    <source>
        <dbReference type="ARBA" id="ARBA00055681"/>
    </source>
</evidence>
<evidence type="ECO:0000256" key="7">
    <source>
        <dbReference type="ARBA" id="ARBA00023136"/>
    </source>
</evidence>
<dbReference type="STRING" id="1088818.A0A2I0AUG1"/>
<dbReference type="InterPro" id="IPR001683">
    <property type="entry name" value="PX_dom"/>
</dbReference>
<dbReference type="PANTHER" id="PTHR46856">
    <property type="entry name" value="PX DOMAIN-CONTAINING PROTEIN EREL1-RELATED"/>
    <property type="match status" value="1"/>
</dbReference>
<dbReference type="EMBL" id="KZ451950">
    <property type="protein sequence ID" value="PKA59184.1"/>
    <property type="molecule type" value="Genomic_DNA"/>
</dbReference>
<dbReference type="InterPro" id="IPR044588">
    <property type="entry name" value="EREX-like"/>
</dbReference>
<evidence type="ECO:0000256" key="5">
    <source>
        <dbReference type="ARBA" id="ARBA00022927"/>
    </source>
</evidence>
<dbReference type="Gene3D" id="3.30.1520.10">
    <property type="entry name" value="Phox-like domain"/>
    <property type="match status" value="1"/>
</dbReference>
<evidence type="ECO:0000313" key="13">
    <source>
        <dbReference type="Proteomes" id="UP000236161"/>
    </source>
</evidence>
<feature type="region of interest" description="Disordered" evidence="10">
    <location>
        <begin position="193"/>
        <end position="214"/>
    </location>
</feature>
<evidence type="ECO:0000256" key="4">
    <source>
        <dbReference type="ARBA" id="ARBA00022490"/>
    </source>
</evidence>
<proteinExistence type="predicted"/>
<dbReference type="GO" id="GO:0010008">
    <property type="term" value="C:endosome membrane"/>
    <property type="evidence" value="ECO:0007669"/>
    <property type="project" value="UniProtKB-SubCell"/>
</dbReference>
<feature type="coiled-coil region" evidence="9">
    <location>
        <begin position="313"/>
        <end position="499"/>
    </location>
</feature>
<dbReference type="Proteomes" id="UP000236161">
    <property type="component" value="Unassembled WGS sequence"/>
</dbReference>
<keyword evidence="3" id="KW-0813">Transport</keyword>
<comment type="subcellular location">
    <subcellularLocation>
        <location evidence="2">Cytoplasm</location>
        <location evidence="2">Cytosol</location>
    </subcellularLocation>
    <subcellularLocation>
        <location evidence="1">Endosome membrane</location>
        <topology evidence="1">Peripheral membrane protein</topology>
    </subcellularLocation>
</comment>
<organism evidence="12 13">
    <name type="scientific">Apostasia shenzhenica</name>
    <dbReference type="NCBI Taxonomy" id="1088818"/>
    <lineage>
        <taxon>Eukaryota</taxon>
        <taxon>Viridiplantae</taxon>
        <taxon>Streptophyta</taxon>
        <taxon>Embryophyta</taxon>
        <taxon>Tracheophyta</taxon>
        <taxon>Spermatophyta</taxon>
        <taxon>Magnoliopsida</taxon>
        <taxon>Liliopsida</taxon>
        <taxon>Asparagales</taxon>
        <taxon>Orchidaceae</taxon>
        <taxon>Apostasioideae</taxon>
        <taxon>Apostasia</taxon>
    </lineage>
</organism>
<dbReference type="GO" id="GO:0015031">
    <property type="term" value="P:protein transport"/>
    <property type="evidence" value="ECO:0007669"/>
    <property type="project" value="UniProtKB-KW"/>
</dbReference>